<name>A0ABN0TDN9_9PSEU</name>
<proteinExistence type="predicted"/>
<feature type="transmembrane region" description="Helical" evidence="1">
    <location>
        <begin position="41"/>
        <end position="61"/>
    </location>
</feature>
<organism evidence="2 3">
    <name type="scientific">Saccharothrix mutabilis subsp. mutabilis</name>
    <dbReference type="NCBI Taxonomy" id="66855"/>
    <lineage>
        <taxon>Bacteria</taxon>
        <taxon>Bacillati</taxon>
        <taxon>Actinomycetota</taxon>
        <taxon>Actinomycetes</taxon>
        <taxon>Pseudonocardiales</taxon>
        <taxon>Pseudonocardiaceae</taxon>
        <taxon>Saccharothrix</taxon>
    </lineage>
</organism>
<keyword evidence="1" id="KW-0812">Transmembrane</keyword>
<keyword evidence="3" id="KW-1185">Reference proteome</keyword>
<dbReference type="Proteomes" id="UP001500416">
    <property type="component" value="Unassembled WGS sequence"/>
</dbReference>
<accession>A0ABN0TDN9</accession>
<keyword evidence="1" id="KW-1133">Transmembrane helix</keyword>
<evidence type="ECO:0000313" key="3">
    <source>
        <dbReference type="Proteomes" id="UP001500416"/>
    </source>
</evidence>
<protein>
    <submittedName>
        <fullName evidence="2">Uncharacterized protein</fullName>
    </submittedName>
</protein>
<dbReference type="RefSeq" id="WP_343933022.1">
    <property type="nucleotide sequence ID" value="NZ_BAAABU010000003.1"/>
</dbReference>
<evidence type="ECO:0000313" key="2">
    <source>
        <dbReference type="EMBL" id="GAA0219084.1"/>
    </source>
</evidence>
<gene>
    <name evidence="2" type="ORF">GCM10010492_16230</name>
</gene>
<keyword evidence="1" id="KW-0472">Membrane</keyword>
<dbReference type="EMBL" id="BAAABU010000003">
    <property type="protein sequence ID" value="GAA0219084.1"/>
    <property type="molecule type" value="Genomic_DNA"/>
</dbReference>
<comment type="caution">
    <text evidence="2">The sequence shown here is derived from an EMBL/GenBank/DDBJ whole genome shotgun (WGS) entry which is preliminary data.</text>
</comment>
<evidence type="ECO:0000256" key="1">
    <source>
        <dbReference type="SAM" id="Phobius"/>
    </source>
</evidence>
<sequence>MDFDAVRELLMRCGEEYLIIGEGVVAGMWGMLRARRACSTARFVAAAVGALAGAVLSLVMIRDRKPAAVPEEVPVAA</sequence>
<reference evidence="2 3" key="1">
    <citation type="journal article" date="2019" name="Int. J. Syst. Evol. Microbiol.">
        <title>The Global Catalogue of Microorganisms (GCM) 10K type strain sequencing project: providing services to taxonomists for standard genome sequencing and annotation.</title>
        <authorList>
            <consortium name="The Broad Institute Genomics Platform"/>
            <consortium name="The Broad Institute Genome Sequencing Center for Infectious Disease"/>
            <person name="Wu L."/>
            <person name="Ma J."/>
        </authorList>
    </citation>
    <scope>NUCLEOTIDE SEQUENCE [LARGE SCALE GENOMIC DNA]</scope>
    <source>
        <strain evidence="2 3">JCM 3380</strain>
    </source>
</reference>